<evidence type="ECO:0000256" key="1">
    <source>
        <dbReference type="ARBA" id="ARBA00007677"/>
    </source>
</evidence>
<proteinExistence type="inferred from homology"/>
<dbReference type="AlphaFoldDB" id="A0A8H4LXF5"/>
<evidence type="ECO:0000313" key="7">
    <source>
        <dbReference type="Proteomes" id="UP000557566"/>
    </source>
</evidence>
<dbReference type="InterPro" id="IPR002685">
    <property type="entry name" value="Glyco_trans_15"/>
</dbReference>
<comment type="caution">
    <text evidence="6">The sequence shown here is derived from an EMBL/GenBank/DDBJ whole genome shotgun (WGS) entry which is preliminary data.</text>
</comment>
<dbReference type="GO" id="GO:0005794">
    <property type="term" value="C:Golgi apparatus"/>
    <property type="evidence" value="ECO:0007669"/>
    <property type="project" value="TreeGrafter"/>
</dbReference>
<keyword evidence="5" id="KW-0732">Signal</keyword>
<evidence type="ECO:0000256" key="4">
    <source>
        <dbReference type="SAM" id="MobiDB-lite"/>
    </source>
</evidence>
<dbReference type="Pfam" id="PF01793">
    <property type="entry name" value="Glyco_transf_15"/>
    <property type="match status" value="2"/>
</dbReference>
<evidence type="ECO:0000313" key="6">
    <source>
        <dbReference type="EMBL" id="KAF4507358.1"/>
    </source>
</evidence>
<dbReference type="GO" id="GO:0000032">
    <property type="term" value="P:cell wall mannoprotein biosynthetic process"/>
    <property type="evidence" value="ECO:0007669"/>
    <property type="project" value="TreeGrafter"/>
</dbReference>
<evidence type="ECO:0000256" key="3">
    <source>
        <dbReference type="ARBA" id="ARBA00022679"/>
    </source>
</evidence>
<name>A0A8H4LXF5_9HYPO</name>
<evidence type="ECO:0000256" key="5">
    <source>
        <dbReference type="SAM" id="SignalP"/>
    </source>
</evidence>
<dbReference type="GO" id="GO:0006487">
    <property type="term" value="P:protein N-linked glycosylation"/>
    <property type="evidence" value="ECO:0007669"/>
    <property type="project" value="TreeGrafter"/>
</dbReference>
<dbReference type="GO" id="GO:0016020">
    <property type="term" value="C:membrane"/>
    <property type="evidence" value="ECO:0007669"/>
    <property type="project" value="InterPro"/>
</dbReference>
<dbReference type="InterPro" id="IPR029044">
    <property type="entry name" value="Nucleotide-diphossugar_trans"/>
</dbReference>
<dbReference type="Proteomes" id="UP000557566">
    <property type="component" value="Unassembled WGS sequence"/>
</dbReference>
<gene>
    <name evidence="6" type="ORF">G6O67_006002</name>
</gene>
<feature type="region of interest" description="Disordered" evidence="4">
    <location>
        <begin position="479"/>
        <end position="504"/>
    </location>
</feature>
<organism evidence="6 7">
    <name type="scientific">Ophiocordyceps sinensis</name>
    <dbReference type="NCBI Taxonomy" id="72228"/>
    <lineage>
        <taxon>Eukaryota</taxon>
        <taxon>Fungi</taxon>
        <taxon>Dikarya</taxon>
        <taxon>Ascomycota</taxon>
        <taxon>Pezizomycotina</taxon>
        <taxon>Sordariomycetes</taxon>
        <taxon>Hypocreomycetidae</taxon>
        <taxon>Hypocreales</taxon>
        <taxon>Ophiocordycipitaceae</taxon>
        <taxon>Ophiocordyceps</taxon>
    </lineage>
</organism>
<dbReference type="GO" id="GO:0006493">
    <property type="term" value="P:protein O-linked glycosylation"/>
    <property type="evidence" value="ECO:0007669"/>
    <property type="project" value="TreeGrafter"/>
</dbReference>
<dbReference type="GO" id="GO:0000026">
    <property type="term" value="F:alpha-1,2-mannosyltransferase activity"/>
    <property type="evidence" value="ECO:0007669"/>
    <property type="project" value="TreeGrafter"/>
</dbReference>
<keyword evidence="2" id="KW-0328">Glycosyltransferase</keyword>
<evidence type="ECO:0000256" key="2">
    <source>
        <dbReference type="ARBA" id="ARBA00022676"/>
    </source>
</evidence>
<feature type="signal peptide" evidence="5">
    <location>
        <begin position="1"/>
        <end position="22"/>
    </location>
</feature>
<protein>
    <recommendedName>
        <fullName evidence="8">Glycosyltransferase family 15 protein</fullName>
    </recommendedName>
</protein>
<comment type="similarity">
    <text evidence="1">Belongs to the glycosyltransferase 15 family.</text>
</comment>
<reference evidence="6 7" key="1">
    <citation type="journal article" date="2020" name="Genome Biol. Evol.">
        <title>A new high-quality draft genome assembly of the Chinese cordyceps Ophiocordyceps sinensis.</title>
        <authorList>
            <person name="Shu R."/>
            <person name="Zhang J."/>
            <person name="Meng Q."/>
            <person name="Zhang H."/>
            <person name="Zhou G."/>
            <person name="Li M."/>
            <person name="Wu P."/>
            <person name="Zhao Y."/>
            <person name="Chen C."/>
            <person name="Qin Q."/>
        </authorList>
    </citation>
    <scope>NUCLEOTIDE SEQUENCE [LARGE SCALE GENOMIC DNA]</scope>
    <source>
        <strain evidence="6 7">IOZ07</strain>
    </source>
</reference>
<dbReference type="SUPFAM" id="SSF53448">
    <property type="entry name" value="Nucleotide-diphospho-sugar transferases"/>
    <property type="match status" value="1"/>
</dbReference>
<dbReference type="OrthoDB" id="202470at2759"/>
<feature type="compositionally biased region" description="Basic residues" evidence="4">
    <location>
        <begin position="492"/>
        <end position="504"/>
    </location>
</feature>
<keyword evidence="7" id="KW-1185">Reference proteome</keyword>
<dbReference type="EMBL" id="JAAVMX010000006">
    <property type="protein sequence ID" value="KAF4507358.1"/>
    <property type="molecule type" value="Genomic_DNA"/>
</dbReference>
<evidence type="ECO:0008006" key="8">
    <source>
        <dbReference type="Google" id="ProtNLM"/>
    </source>
</evidence>
<dbReference type="PANTHER" id="PTHR31121">
    <property type="entry name" value="ALPHA-1,2 MANNOSYLTRANSFERASE KTR1"/>
    <property type="match status" value="1"/>
</dbReference>
<dbReference type="Gene3D" id="3.90.550.10">
    <property type="entry name" value="Spore Coat Polysaccharide Biosynthesis Protein SpsA, Chain A"/>
    <property type="match status" value="1"/>
</dbReference>
<accession>A0A8H4LXF5</accession>
<feature type="chain" id="PRO_5034126121" description="Glycosyltransferase family 15 protein" evidence="5">
    <location>
        <begin position="23"/>
        <end position="504"/>
    </location>
</feature>
<keyword evidence="3" id="KW-0808">Transferase</keyword>
<sequence length="504" mass="56208">MSRGQSQVFSFSLFVLLWTCLCVWLSSLPPSDNSTDSAASADHPPRAVLVSLVHENDLGPILSSISQLEETFNGRHLYDWVFFSTRPLSDRFRRLTSNATKATCTYDVIDNAHWGVTGDAQDPLLAEHAQSCAVKRDEGPYEPTPLDRRIRRWKSGAFAKESRLKGYDWFWIVEPGAQFNHDINFDVFRAMRDHGIAYGSNKAGVDGAQLRKLSQYVKQFVDENPGLVHAEADLSWLLASGDRGEGAADDFNPEAGDAIVAQDYEAIQYGLAESFATGGWQGDGGDGNHVGAPIHVFASRLDSIYRSSLWPAFEIGSLAFLRSQRHQALFEYLDRAGDLYYRGFDEASTPTLSASMFLPQKSLLHLRVRDKRYAQGPSPPDSTPNPKLNLARVTRVFKAVSGGEGHQRQSMLLRQATAEWQALWALIAAEFDRQERLPGLRSGNTVIDERNFKFDAAKPKPKPKPVRVVYRIADYRVLGPAPAPSSGQSKRVVLRRQRNSSHRA</sequence>
<dbReference type="PANTHER" id="PTHR31121:SF7">
    <property type="entry name" value="MANNOSYLTRANSFERASE KTR4-RELATED"/>
    <property type="match status" value="1"/>
</dbReference>